<keyword evidence="7" id="KW-1185">Reference proteome</keyword>
<evidence type="ECO:0000256" key="3">
    <source>
        <dbReference type="HAMAP-Rule" id="MF_02071"/>
    </source>
</evidence>
<gene>
    <name evidence="3 6" type="primary">rlpA</name>
    <name evidence="6" type="ORF">MPC4_40121</name>
</gene>
<dbReference type="SUPFAM" id="SSF50685">
    <property type="entry name" value="Barwin-like endoglucanases"/>
    <property type="match status" value="1"/>
</dbReference>
<dbReference type="EC" id="4.2.2.-" evidence="3"/>
<sequence length="113" mass="11796">MLQLTTGIASANEEYLITASYYSSGAVTASGERFDQDGFTAASRTLPFGTRLQVTNPATGRSVIVRINDRGPFVRGRALDLAKGAAEALGMISAGVATLKIARLTSEEASNSP</sequence>
<evidence type="ECO:0000256" key="4">
    <source>
        <dbReference type="RuleBase" id="RU003495"/>
    </source>
</evidence>
<protein>
    <recommendedName>
        <fullName evidence="3">Endolytic peptidoglycan transglycosylase RlpA</fullName>
        <ecNumber evidence="3">4.2.2.-</ecNumber>
    </recommendedName>
</protein>
<dbReference type="Proteomes" id="UP000485880">
    <property type="component" value="Unassembled WGS sequence"/>
</dbReference>
<dbReference type="InterPro" id="IPR036908">
    <property type="entry name" value="RlpA-like_sf"/>
</dbReference>
<comment type="caution">
    <text evidence="6">The sequence shown here is derived from an EMBL/GenBank/DDBJ whole genome shotgun (WGS) entry which is preliminary data.</text>
</comment>
<evidence type="ECO:0000313" key="6">
    <source>
        <dbReference type="EMBL" id="VTZ51524.1"/>
    </source>
</evidence>
<dbReference type="NCBIfam" id="TIGR00413">
    <property type="entry name" value="rlpA"/>
    <property type="match status" value="1"/>
</dbReference>
<dbReference type="Gene3D" id="2.40.40.10">
    <property type="entry name" value="RlpA-like domain"/>
    <property type="match status" value="1"/>
</dbReference>
<name>A0A8B6M9E1_METTU</name>
<dbReference type="PANTHER" id="PTHR34183">
    <property type="entry name" value="ENDOLYTIC PEPTIDOGLYCAN TRANSGLYCOSYLASE RLPA"/>
    <property type="match status" value="1"/>
</dbReference>
<evidence type="ECO:0000256" key="2">
    <source>
        <dbReference type="ARBA" id="ARBA00023316"/>
    </source>
</evidence>
<keyword evidence="2 3" id="KW-0961">Cell wall biogenesis/degradation</keyword>
<evidence type="ECO:0000259" key="5">
    <source>
        <dbReference type="Pfam" id="PF03330"/>
    </source>
</evidence>
<comment type="similarity">
    <text evidence="3 4">Belongs to the RlpA family.</text>
</comment>
<dbReference type="InterPro" id="IPR034718">
    <property type="entry name" value="RlpA"/>
</dbReference>
<dbReference type="HAMAP" id="MF_02071">
    <property type="entry name" value="RlpA"/>
    <property type="match status" value="1"/>
</dbReference>
<dbReference type="EMBL" id="CABFMQ020000098">
    <property type="protein sequence ID" value="VTZ51524.1"/>
    <property type="molecule type" value="Genomic_DNA"/>
</dbReference>
<dbReference type="RefSeq" id="WP_342343637.1">
    <property type="nucleotide sequence ID" value="NZ_CABFMQ020000098.1"/>
</dbReference>
<dbReference type="PANTHER" id="PTHR34183:SF8">
    <property type="entry name" value="ENDOLYTIC PEPTIDOGLYCAN TRANSGLYCOSYLASE RLPA-RELATED"/>
    <property type="match status" value="1"/>
</dbReference>
<evidence type="ECO:0000256" key="1">
    <source>
        <dbReference type="ARBA" id="ARBA00023239"/>
    </source>
</evidence>
<keyword evidence="1 3" id="KW-0456">Lyase</keyword>
<comment type="function">
    <text evidence="3">Lytic transglycosylase with a strong preference for naked glycan strands that lack stem peptides.</text>
</comment>
<dbReference type="InterPro" id="IPR012997">
    <property type="entry name" value="RplA"/>
</dbReference>
<dbReference type="InterPro" id="IPR009009">
    <property type="entry name" value="RlpA-like_DPBB"/>
</dbReference>
<accession>A0A8B6M9E1</accession>
<dbReference type="GO" id="GO:0071555">
    <property type="term" value="P:cell wall organization"/>
    <property type="evidence" value="ECO:0007669"/>
    <property type="project" value="UniProtKB-KW"/>
</dbReference>
<dbReference type="GO" id="GO:0000270">
    <property type="term" value="P:peptidoglycan metabolic process"/>
    <property type="evidence" value="ECO:0007669"/>
    <property type="project" value="UniProtKB-UniRule"/>
</dbReference>
<dbReference type="AlphaFoldDB" id="A0A8B6M9E1"/>
<evidence type="ECO:0000313" key="7">
    <source>
        <dbReference type="Proteomes" id="UP000485880"/>
    </source>
</evidence>
<dbReference type="Pfam" id="PF03330">
    <property type="entry name" value="DPBB_1"/>
    <property type="match status" value="1"/>
</dbReference>
<proteinExistence type="inferred from homology"/>
<organism evidence="6 7">
    <name type="scientific">Methylocella tundrae</name>
    <dbReference type="NCBI Taxonomy" id="227605"/>
    <lineage>
        <taxon>Bacteria</taxon>
        <taxon>Pseudomonadati</taxon>
        <taxon>Pseudomonadota</taxon>
        <taxon>Alphaproteobacteria</taxon>
        <taxon>Hyphomicrobiales</taxon>
        <taxon>Beijerinckiaceae</taxon>
        <taxon>Methylocella</taxon>
    </lineage>
</organism>
<dbReference type="CDD" id="cd22268">
    <property type="entry name" value="DPBB_RlpA-like"/>
    <property type="match status" value="1"/>
</dbReference>
<dbReference type="GO" id="GO:0008932">
    <property type="term" value="F:lytic endotransglycosylase activity"/>
    <property type="evidence" value="ECO:0007669"/>
    <property type="project" value="UniProtKB-UniRule"/>
</dbReference>
<reference evidence="6 7" key="1">
    <citation type="submission" date="2019-05" db="EMBL/GenBank/DDBJ databases">
        <authorList>
            <person name="Farhan Ul Haque M."/>
        </authorList>
    </citation>
    <scope>NUCLEOTIDE SEQUENCE [LARGE SCALE GENOMIC DNA]</scope>
    <source>
        <strain evidence="6">2</strain>
    </source>
</reference>
<feature type="domain" description="RlpA-like protein double-psi beta-barrel" evidence="5">
    <location>
        <begin position="18"/>
        <end position="99"/>
    </location>
</feature>